<feature type="region of interest" description="Disordered" evidence="19">
    <location>
        <begin position="1143"/>
        <end position="1187"/>
    </location>
</feature>
<evidence type="ECO:0000256" key="12">
    <source>
        <dbReference type="ARBA" id="ARBA00023157"/>
    </source>
</evidence>
<evidence type="ECO:0000313" key="22">
    <source>
        <dbReference type="EMBL" id="ERE65123.1"/>
    </source>
</evidence>
<dbReference type="Gene3D" id="3.30.190.20">
    <property type="match status" value="1"/>
</dbReference>
<evidence type="ECO:0000256" key="3">
    <source>
        <dbReference type="ARBA" id="ARBA00010531"/>
    </source>
</evidence>
<name>A0A061HXQ3_CRIGR</name>
<evidence type="ECO:0000256" key="8">
    <source>
        <dbReference type="ARBA" id="ARBA00022980"/>
    </source>
</evidence>
<dbReference type="InterPro" id="IPR028364">
    <property type="entry name" value="Ribosomal_uL1/biogenesis"/>
</dbReference>
<evidence type="ECO:0000256" key="19">
    <source>
        <dbReference type="SAM" id="MobiDB-lite"/>
    </source>
</evidence>
<keyword evidence="11" id="KW-0496">Mitochondrion</keyword>
<feature type="domain" description="CHCH" evidence="20">
    <location>
        <begin position="64"/>
        <end position="100"/>
    </location>
</feature>
<keyword evidence="13" id="KW-0687">Ribonucleoprotein</keyword>
<dbReference type="InterPro" id="IPR023674">
    <property type="entry name" value="Ribosomal_uL1-like"/>
</dbReference>
<evidence type="ECO:0000256" key="4">
    <source>
        <dbReference type="ARBA" id="ARBA00011133"/>
    </source>
</evidence>
<feature type="region of interest" description="Disordered" evidence="19">
    <location>
        <begin position="108"/>
        <end position="134"/>
    </location>
</feature>
<feature type="compositionally biased region" description="Low complexity" evidence="19">
    <location>
        <begin position="742"/>
        <end position="756"/>
    </location>
</feature>
<dbReference type="Pfam" id="PF06747">
    <property type="entry name" value="CHCH"/>
    <property type="match status" value="1"/>
</dbReference>
<evidence type="ECO:0000259" key="21">
    <source>
        <dbReference type="Pfam" id="PF12090"/>
    </source>
</evidence>
<dbReference type="FunFam" id="1.10.287.2900:FF:000001">
    <property type="entry name" value="mitochondrial intermembrane space import and assembly protein 40"/>
    <property type="match status" value="1"/>
</dbReference>
<feature type="region of interest" description="Disordered" evidence="19">
    <location>
        <begin position="730"/>
        <end position="756"/>
    </location>
</feature>
<evidence type="ECO:0000256" key="10">
    <source>
        <dbReference type="ARBA" id="ARBA00023010"/>
    </source>
</evidence>
<evidence type="ECO:0000256" key="2">
    <source>
        <dbReference type="ARBA" id="ARBA00009112"/>
    </source>
</evidence>
<evidence type="ECO:0000256" key="16">
    <source>
        <dbReference type="ARBA" id="ARBA00035370"/>
    </source>
</evidence>
<feature type="region of interest" description="Disordered" evidence="19">
    <location>
        <begin position="1352"/>
        <end position="1381"/>
    </location>
</feature>
<dbReference type="EMBL" id="KE685733">
    <property type="protein sequence ID" value="ERE65123.1"/>
    <property type="molecule type" value="Genomic_DNA"/>
</dbReference>
<dbReference type="Proteomes" id="UP000030759">
    <property type="component" value="Unassembled WGS sequence"/>
</dbReference>
<dbReference type="Pfam" id="PF12090">
    <property type="entry name" value="Spt20_SEP"/>
    <property type="match status" value="1"/>
</dbReference>
<dbReference type="GO" id="GO:0006357">
    <property type="term" value="P:regulation of transcription by RNA polymerase II"/>
    <property type="evidence" value="ECO:0007669"/>
    <property type="project" value="TreeGrafter"/>
</dbReference>
<reference evidence="23" key="1">
    <citation type="journal article" date="2013" name="Nat. Biotechnol.">
        <title>Chinese hamster genome sequenced from sorted chromosomes.</title>
        <authorList>
            <person name="Brinkrolf K."/>
            <person name="Rupp O."/>
            <person name="Laux H."/>
            <person name="Kollin F."/>
            <person name="Ernst W."/>
            <person name="Linke B."/>
            <person name="Kofler R."/>
            <person name="Romand S."/>
            <person name="Hesse F."/>
            <person name="Budach W.E."/>
            <person name="Galosy S."/>
            <person name="Muller D."/>
            <person name="Noll T."/>
            <person name="Wienberg J."/>
            <person name="Jostock T."/>
            <person name="Leonard M."/>
            <person name="Grillari J."/>
            <person name="Tauch A."/>
            <person name="Goesmann A."/>
            <person name="Helk B."/>
            <person name="Mott J.E."/>
            <person name="Puhler A."/>
            <person name="Borth N."/>
        </authorList>
    </citation>
    <scope>NUCLEOTIDE SEQUENCE [LARGE SCALE GENOMIC DNA]</scope>
    <source>
        <strain evidence="23">17A/GY</strain>
    </source>
</reference>
<evidence type="ECO:0000256" key="11">
    <source>
        <dbReference type="ARBA" id="ARBA00023128"/>
    </source>
</evidence>
<proteinExistence type="inferred from homology"/>
<evidence type="ECO:0000256" key="17">
    <source>
        <dbReference type="ARBA" id="ARBA00062180"/>
    </source>
</evidence>
<keyword evidence="6" id="KW-0813">Transport</keyword>
<keyword evidence="7" id="KW-0653">Protein transport</keyword>
<evidence type="ECO:0000256" key="15">
    <source>
        <dbReference type="ARBA" id="ARBA00035241"/>
    </source>
</evidence>
<feature type="compositionally biased region" description="Polar residues" evidence="19">
    <location>
        <begin position="1258"/>
        <end position="1273"/>
    </location>
</feature>
<keyword evidence="8" id="KW-0689">Ribosomal protein</keyword>
<evidence type="ECO:0000256" key="9">
    <source>
        <dbReference type="ARBA" id="ARBA00023002"/>
    </source>
</evidence>
<comment type="similarity">
    <text evidence="3">Belongs to the universal ribosomal protein uL1 family.</text>
</comment>
<dbReference type="GO" id="GO:0005758">
    <property type="term" value="C:mitochondrial intermembrane space"/>
    <property type="evidence" value="ECO:0007669"/>
    <property type="project" value="UniProtKB-SubCell"/>
</dbReference>
<feature type="compositionally biased region" description="Acidic residues" evidence="19">
    <location>
        <begin position="125"/>
        <end position="134"/>
    </location>
</feature>
<comment type="similarity">
    <text evidence="2">Belongs to the SPT20 family.</text>
</comment>
<evidence type="ECO:0000256" key="7">
    <source>
        <dbReference type="ARBA" id="ARBA00022927"/>
    </source>
</evidence>
<evidence type="ECO:0000256" key="6">
    <source>
        <dbReference type="ARBA" id="ARBA00022448"/>
    </source>
</evidence>
<feature type="region of interest" description="Disordered" evidence="19">
    <location>
        <begin position="1236"/>
        <end position="1273"/>
    </location>
</feature>
<dbReference type="SUPFAM" id="SSF56808">
    <property type="entry name" value="Ribosomal protein L1"/>
    <property type="match status" value="1"/>
</dbReference>
<feature type="domain" description="Spt20-like SEP" evidence="21">
    <location>
        <begin position="651"/>
        <end position="818"/>
    </location>
</feature>
<feature type="compositionally biased region" description="Basic and acidic residues" evidence="19">
    <location>
        <begin position="115"/>
        <end position="124"/>
    </location>
</feature>
<evidence type="ECO:0000259" key="20">
    <source>
        <dbReference type="Pfam" id="PF06747"/>
    </source>
</evidence>
<dbReference type="FunFam" id="3.30.190.20:FF:000009">
    <property type="entry name" value="Ribosomal protein L10a"/>
    <property type="match status" value="1"/>
</dbReference>
<feature type="region of interest" description="Disordered" evidence="19">
    <location>
        <begin position="1027"/>
        <end position="1055"/>
    </location>
</feature>
<keyword evidence="14" id="KW-0676">Redox-active center</keyword>
<dbReference type="GO" id="GO:0022625">
    <property type="term" value="C:cytosolic large ribosomal subunit"/>
    <property type="evidence" value="ECO:0007669"/>
    <property type="project" value="UniProtKB-ARBA"/>
</dbReference>
<evidence type="ECO:0000256" key="13">
    <source>
        <dbReference type="ARBA" id="ARBA00023274"/>
    </source>
</evidence>
<keyword evidence="12" id="KW-1015">Disulfide bond</keyword>
<dbReference type="PANTHER" id="PTHR13526:SF8">
    <property type="entry name" value="TRANSCRIPTION FACTOR SPT20 HOMOLOG"/>
    <property type="match status" value="1"/>
</dbReference>
<evidence type="ECO:0000313" key="23">
    <source>
        <dbReference type="Proteomes" id="UP000030759"/>
    </source>
</evidence>
<evidence type="ECO:0000256" key="18">
    <source>
        <dbReference type="ARBA" id="ARBA00080177"/>
    </source>
</evidence>
<evidence type="ECO:0000256" key="1">
    <source>
        <dbReference type="ARBA" id="ARBA00004569"/>
    </source>
</evidence>
<dbReference type="GO" id="GO:0072655">
    <property type="term" value="P:establishment of protein localization to mitochondrion"/>
    <property type="evidence" value="ECO:0007669"/>
    <property type="project" value="UniProtKB-ARBA"/>
</dbReference>
<protein>
    <recommendedName>
        <fullName evidence="15">Large ribosomal subunit protein uL1</fullName>
    </recommendedName>
    <alternativeName>
        <fullName evidence="16">60S ribosomal protein L10a</fullName>
    </alternativeName>
    <alternativeName>
        <fullName evidence="18">Coiled-coil-helix-coiled-coil-helix domain-containing protein 4</fullName>
    </alternativeName>
    <alternativeName>
        <fullName evidence="5">Mitochondrial intermembrane space import and assembly protein 40</fullName>
    </alternativeName>
</protein>
<dbReference type="InterPro" id="IPR023673">
    <property type="entry name" value="Ribosomal_uL1_CS"/>
</dbReference>
<dbReference type="InterPro" id="IPR016095">
    <property type="entry name" value="Ribosomal_uL1_3-a/b-sand"/>
</dbReference>
<dbReference type="GO" id="GO:0033108">
    <property type="term" value="P:mitochondrial respiratory chain complex assembly"/>
    <property type="evidence" value="ECO:0007669"/>
    <property type="project" value="UniProtKB-ARBA"/>
</dbReference>
<dbReference type="FunFam" id="3.40.50.790:FF:000002">
    <property type="entry name" value="Ribosomal protein"/>
    <property type="match status" value="1"/>
</dbReference>
<keyword evidence="9" id="KW-0560">Oxidoreductase</keyword>
<dbReference type="Gene3D" id="1.10.287.2900">
    <property type="match status" value="1"/>
</dbReference>
<dbReference type="InterPro" id="IPR010625">
    <property type="entry name" value="CHCH"/>
</dbReference>
<gene>
    <name evidence="22" type="ORF">H671_xg20500</name>
</gene>
<comment type="subunit">
    <text evidence="17">Monomer. Can form homooligomers. Interacts with GFER and forms transient disulfide bonds with GFER. Interacts with MICU1. Interacts with COX19 forming transient intermolecular disulfide bridges. Interacts with COA7 through transient intermolecular disulfide bonds. Interacts with AIFM1; the interaction increases in presence of NADH. Interacts with NDUFB10.</text>
</comment>
<dbReference type="Pfam" id="PF00687">
    <property type="entry name" value="Ribosomal_L1"/>
    <property type="match status" value="1"/>
</dbReference>
<evidence type="ECO:0000256" key="5">
    <source>
        <dbReference type="ARBA" id="ARBA00013714"/>
    </source>
</evidence>
<feature type="region of interest" description="Disordered" evidence="19">
    <location>
        <begin position="491"/>
        <end position="516"/>
    </location>
</feature>
<dbReference type="Gene3D" id="3.40.50.790">
    <property type="match status" value="1"/>
</dbReference>
<dbReference type="GO" id="GO:0003712">
    <property type="term" value="F:transcription coregulator activity"/>
    <property type="evidence" value="ECO:0007669"/>
    <property type="project" value="InterPro"/>
</dbReference>
<organism evidence="22 23">
    <name type="scientific">Cricetulus griseus</name>
    <name type="common">Chinese hamster</name>
    <name type="synonym">Cricetulus barabensis griseus</name>
    <dbReference type="NCBI Taxonomy" id="10029"/>
    <lineage>
        <taxon>Eukaryota</taxon>
        <taxon>Metazoa</taxon>
        <taxon>Chordata</taxon>
        <taxon>Craniata</taxon>
        <taxon>Vertebrata</taxon>
        <taxon>Euteleostomi</taxon>
        <taxon>Mammalia</taxon>
        <taxon>Eutheria</taxon>
        <taxon>Euarchontoglires</taxon>
        <taxon>Glires</taxon>
        <taxon>Rodentia</taxon>
        <taxon>Myomorpha</taxon>
        <taxon>Muroidea</taxon>
        <taxon>Cricetidae</taxon>
        <taxon>Cricetinae</taxon>
        <taxon>Cricetulus</taxon>
    </lineage>
</organism>
<dbReference type="PROSITE" id="PS51808">
    <property type="entry name" value="CHCH"/>
    <property type="match status" value="1"/>
</dbReference>
<dbReference type="PROSITE" id="PS01199">
    <property type="entry name" value="RIBOSOMAL_L1"/>
    <property type="match status" value="1"/>
</dbReference>
<dbReference type="InterPro" id="IPR046468">
    <property type="entry name" value="Spt20-like_SEP"/>
</dbReference>
<keyword evidence="10" id="KW-0811">Translocation</keyword>
<dbReference type="FunFam" id="3.30.190.20:FF:000006">
    <property type="entry name" value="Ribosomal protein"/>
    <property type="match status" value="1"/>
</dbReference>
<feature type="compositionally biased region" description="Low complexity" evidence="19">
    <location>
        <begin position="1356"/>
        <end position="1365"/>
    </location>
</feature>
<comment type="subcellular location">
    <subcellularLocation>
        <location evidence="1">Mitochondrion intermembrane space</location>
    </subcellularLocation>
</comment>
<dbReference type="GO" id="GO:0000124">
    <property type="term" value="C:SAGA complex"/>
    <property type="evidence" value="ECO:0007669"/>
    <property type="project" value="InterPro"/>
</dbReference>
<evidence type="ECO:0000256" key="14">
    <source>
        <dbReference type="ARBA" id="ARBA00023284"/>
    </source>
</evidence>
<comment type="subunit">
    <text evidence="4">Component of the large ribosomal subunit.</text>
</comment>
<dbReference type="CDD" id="cd00403">
    <property type="entry name" value="Ribosomal_L1"/>
    <property type="match status" value="1"/>
</dbReference>
<feature type="compositionally biased region" description="Basic residues" evidence="19">
    <location>
        <begin position="504"/>
        <end position="513"/>
    </location>
</feature>
<dbReference type="GO" id="GO:0016491">
    <property type="term" value="F:oxidoreductase activity"/>
    <property type="evidence" value="ECO:0007669"/>
    <property type="project" value="UniProtKB-KW"/>
</dbReference>
<dbReference type="InterPro" id="IPR021950">
    <property type="entry name" value="Spt20"/>
</dbReference>
<feature type="compositionally biased region" description="Polar residues" evidence="19">
    <location>
        <begin position="1143"/>
        <end position="1153"/>
    </location>
</feature>
<accession>A0A061HXQ3</accession>
<sequence length="1396" mass="156380">MAYCRQEGKDQVIFVTREDHESPSTAELVVDDPNDPYAEYGLVLPNGEINWNCPSLGGMASGPCGEQFKSAFSCFHYSTDELKGSDCIHQFQAMQECMKKYPDLYPREEENENKDEDKGRFYEENKEEEVDEEEAHGNYYVDGEEEDYYYVQGEEEEDDYYYYEGDEEEEEYYNEGYYYDEGDYYEEDDDYYYYEEEEDEDVYYGVDYYEEDEEEEEHGYYDVDYYYEEEEEEAEKLEEEAFSTEAYAAKKQKSISTAMSSKVSRNTLCEVVREVLNGNQRKRSKFLETVELQISLKNYDPQKNKRFSGTVRLKSTPRPKFSVCVLGDQQHCDEAKPVDIPHMDIKVMKKLNKNKKLIKKLAKKYDTFLASESLIKQIPRILGPSLNKAGKFPSLLTHNENVVAKVDEVKSTVKFQMKKVLCLAVAVDHVKMMDDELVYKIHLAVNFLVSLLKKNWQNVRALYIKSTIGKPQCLYWDAPINLCATVTKKRTEKEESINSQRNLSSKKKKKRKAGAGEMAYPLRARAALPEDPGSIPNNHMAACKLSETPVLRYLTPSHRHACTQNRNKLKKQPQFSTTMEQTLQSALEWADDIIETVQQQPPPGRPATNGEKSLQEKLYEIYVEECKKEPEAEGLRSNVNLLEKLMKREALPCLVVNLYAENQGYSLLLKDKSGSFSEPFQLPYEVEKLLEYLDAEQLPSFLIDALEKSPVNVFHHGCVIAEIRDFRPFSTGYPPGEPGEDPTASSTESAVSSTVSSPAYQTRHVLLRPTMQTLVSDVESITSDNRQWTQEEKLELESQLILATAEPLCLDPSVAVACTANRLLFNEQKMNTDPMRQCFKRHACSSLDPQDVPSGYAYPPDSTTMTPFKKQAKVRAGNPSELNIDGMETWKQTLCEPTAPPEMDMQKYIEEMPSLPFGESEPTVSAAPEVKYGCMFDYEDDTPFWNMSPSIMKTLDGPLFADEIEAPPESRSDSSLHFPPMSLSDYVDEFVAGIDTEPKKSVHVCQEPVQSQAMCPDKMPQGFSSSVCLPQPSPGKKPTTSLVSASALDKESRPPLPVSLVPISGQGSSAVRSITPQAGKDIPPAPKAATVVRQTIMGLSKVKTLPPVIQSKARSSENNPKIQPTSSTTGVNVIHVVRSLQNPSRLESNSTQVLGRPSGTPAAEGITPNNLPTREQLPGPAQRPVKPPMQLIINNTTSPLTVRLPAGSVILRPEPQKPSQGQLQQPQQIYVLIPKQHQPARASVPPQSQPVPPASSQGSNHQQLSLPAQQTSHLNIEQTGRLNTERTRVAQQTQTSVVCQVGSTQQSHRQSVRSQSFQLSATLVQQGQSQTQNVQLRIIPRIMAVSTADTQYSDCGSAAGEPSESGTGGPPNTPSDPHCGNNLAFQGPIPICLTFS</sequence>
<dbReference type="PANTHER" id="PTHR13526">
    <property type="entry name" value="TRANSCRIPTION FACTOR SPT20 HOMOLOG"/>
    <property type="match status" value="1"/>
</dbReference>
<dbReference type="GO" id="GO:0015031">
    <property type="term" value="P:protein transport"/>
    <property type="evidence" value="ECO:0007669"/>
    <property type="project" value="UniProtKB-KW"/>
</dbReference>